<dbReference type="Proteomes" id="UP000600139">
    <property type="component" value="Unassembled WGS sequence"/>
</dbReference>
<dbReference type="EMBL" id="JAENIK010000009">
    <property type="protein sequence ID" value="MBK1815745.1"/>
    <property type="molecule type" value="Genomic_DNA"/>
</dbReference>
<proteinExistence type="predicted"/>
<sequence length="492" mass="53898">MLAPTFTPTQNRLVEAATFRSISQTNPFWFGNLAHLYLELRLNLDELEGAESSRKAQQAHEYIRKAAEVCHVVAGQLNGQVLEIHGRTIHIGLEYSSSAEIGERMKEASGLIHILLGRTYGSGGPDGWRIAGDHAATLTVTSEGIHQDTSLVSLSPAANFPAKQLARKKVPRWYAGLNLDQKWAVYSLDELAETCKSRKRVDEIFPGQRNLVQLVEAANAQTINFSSSKAIRQISAQAAPLGNPGANDLYSCYGFVLSMDLDGFTKRVARAAVGSMDDKRKLAEDFLDIMRRAAAFAERHPDTFIQFPFAGDNAIFAVTAENLEDYKARKKVTPVKTAVEWEQAMGDRARDAGYGGWGQSLAGGGTPHGNSKGNLHVAGILLGGRRFLIGIGPGMRHARQGFVHVDPSPKELAMYRPDIADLHERLKKEFYDCPTPLSDRSSNYKKAQLSNLSKALSEVEAERVRVVQSVAQPKIVLPSAAVITHRPFGGLK</sequence>
<keyword evidence="2" id="KW-1185">Reference proteome</keyword>
<name>A0A934R5B9_9BACT</name>
<dbReference type="RefSeq" id="WP_200350702.1">
    <property type="nucleotide sequence ID" value="NZ_BAABHZ010000008.1"/>
</dbReference>
<reference evidence="1" key="1">
    <citation type="submission" date="2021-01" db="EMBL/GenBank/DDBJ databases">
        <title>Modified the classification status of verrucomicrobia.</title>
        <authorList>
            <person name="Feng X."/>
        </authorList>
    </citation>
    <scope>NUCLEOTIDE SEQUENCE</scope>
    <source>
        <strain evidence="1">JCM 18052</strain>
    </source>
</reference>
<protein>
    <submittedName>
        <fullName evidence="1">Uncharacterized protein</fullName>
    </submittedName>
</protein>
<evidence type="ECO:0000313" key="1">
    <source>
        <dbReference type="EMBL" id="MBK1815745.1"/>
    </source>
</evidence>
<organism evidence="1 2">
    <name type="scientific">Luteolibacter yonseiensis</name>
    <dbReference type="NCBI Taxonomy" id="1144680"/>
    <lineage>
        <taxon>Bacteria</taxon>
        <taxon>Pseudomonadati</taxon>
        <taxon>Verrucomicrobiota</taxon>
        <taxon>Verrucomicrobiia</taxon>
        <taxon>Verrucomicrobiales</taxon>
        <taxon>Verrucomicrobiaceae</taxon>
        <taxon>Luteolibacter</taxon>
    </lineage>
</organism>
<gene>
    <name evidence="1" type="ORF">JIN84_08960</name>
</gene>
<dbReference type="AlphaFoldDB" id="A0A934R5B9"/>
<evidence type="ECO:0000313" key="2">
    <source>
        <dbReference type="Proteomes" id="UP000600139"/>
    </source>
</evidence>
<comment type="caution">
    <text evidence="1">The sequence shown here is derived from an EMBL/GenBank/DDBJ whole genome shotgun (WGS) entry which is preliminary data.</text>
</comment>
<accession>A0A934R5B9</accession>